<comment type="caution">
    <text evidence="1">The sequence shown here is derived from an EMBL/GenBank/DDBJ whole genome shotgun (WGS) entry which is preliminary data.</text>
</comment>
<sequence length="67" mass="7507">MTQSTPRTQSKVTVLKPKQGDMILFTTNFRPIQGAKGYYRAQMKHGVSEILSGERHTLGIIFHDATS</sequence>
<proteinExistence type="predicted"/>
<dbReference type="AlphaFoldDB" id="A0A2M9YK85"/>
<dbReference type="InterPro" id="IPR018655">
    <property type="entry name" value="DUF2086"/>
</dbReference>
<evidence type="ECO:0000313" key="1">
    <source>
        <dbReference type="EMBL" id="PJZ51942.1"/>
    </source>
</evidence>
<organism evidence="1 4">
    <name type="scientific">Leptospira adleri</name>
    <dbReference type="NCBI Taxonomy" id="2023186"/>
    <lineage>
        <taxon>Bacteria</taxon>
        <taxon>Pseudomonadati</taxon>
        <taxon>Spirochaetota</taxon>
        <taxon>Spirochaetia</taxon>
        <taxon>Leptospirales</taxon>
        <taxon>Leptospiraceae</taxon>
        <taxon>Leptospira</taxon>
    </lineage>
</organism>
<reference evidence="3 4" key="1">
    <citation type="submission" date="2017-07" db="EMBL/GenBank/DDBJ databases">
        <title>Leptospira spp. isolated from tropical soils.</title>
        <authorList>
            <person name="Thibeaux R."/>
            <person name="Iraola G."/>
            <person name="Ferres I."/>
            <person name="Bierque E."/>
            <person name="Girault D."/>
            <person name="Soupe-Gilbert M.-E."/>
            <person name="Picardeau M."/>
            <person name="Goarant C."/>
        </authorList>
    </citation>
    <scope>NUCLEOTIDE SEQUENCE [LARGE SCALE GENOMIC DNA]</scope>
    <source>
        <strain evidence="1 4">FH2-B-C1</strain>
        <strain evidence="2 3">FH2-B-D1</strain>
    </source>
</reference>
<name>A0A2M9YK85_9LEPT</name>
<dbReference type="Proteomes" id="UP000232149">
    <property type="component" value="Unassembled WGS sequence"/>
</dbReference>
<dbReference type="EMBL" id="NPDU01000028">
    <property type="protein sequence ID" value="PJZ61666.1"/>
    <property type="molecule type" value="Genomic_DNA"/>
</dbReference>
<keyword evidence="3" id="KW-1185">Reference proteome</keyword>
<dbReference type="Proteomes" id="UP000232188">
    <property type="component" value="Unassembled WGS sequence"/>
</dbReference>
<accession>A0A2M9YK85</accession>
<evidence type="ECO:0000313" key="3">
    <source>
        <dbReference type="Proteomes" id="UP000232149"/>
    </source>
</evidence>
<dbReference type="Pfam" id="PF09859">
    <property type="entry name" value="Oxygenase-NA"/>
    <property type="match status" value="1"/>
</dbReference>
<evidence type="ECO:0000313" key="4">
    <source>
        <dbReference type="Proteomes" id="UP000232188"/>
    </source>
</evidence>
<gene>
    <name evidence="2" type="ORF">CH376_12310</name>
    <name evidence="1" type="ORF">CH380_17930</name>
</gene>
<dbReference type="EMBL" id="NPDV01000018">
    <property type="protein sequence ID" value="PJZ51942.1"/>
    <property type="molecule type" value="Genomic_DNA"/>
</dbReference>
<protein>
    <submittedName>
        <fullName evidence="1">Uncharacterized protein</fullName>
    </submittedName>
</protein>
<dbReference type="RefSeq" id="WP_100787130.1">
    <property type="nucleotide sequence ID" value="NZ_NPDU01000028.1"/>
</dbReference>
<evidence type="ECO:0000313" key="2">
    <source>
        <dbReference type="EMBL" id="PJZ61666.1"/>
    </source>
</evidence>